<dbReference type="PROSITE" id="PS50966">
    <property type="entry name" value="ZF_SWIM"/>
    <property type="match status" value="1"/>
</dbReference>
<dbReference type="GO" id="GO:0008270">
    <property type="term" value="F:zinc ion binding"/>
    <property type="evidence" value="ECO:0007669"/>
    <property type="project" value="UniProtKB-KW"/>
</dbReference>
<feature type="domain" description="SWIM-type" evidence="2">
    <location>
        <begin position="78"/>
        <end position="116"/>
    </location>
</feature>
<dbReference type="OrthoDB" id="337581at2759"/>
<keyword evidence="1" id="KW-0479">Metal-binding</keyword>
<proteinExistence type="predicted"/>
<evidence type="ECO:0000259" key="2">
    <source>
        <dbReference type="PROSITE" id="PS50966"/>
    </source>
</evidence>
<dbReference type="EMBL" id="KQ971344">
    <property type="protein sequence ID" value="EFA05169.1"/>
    <property type="molecule type" value="Genomic_DNA"/>
</dbReference>
<dbReference type="HOGENOM" id="CLU_2029040_0_0_1"/>
<gene>
    <name evidence="3" type="primary">AUGUSTUS-3.0.2_15298</name>
    <name evidence="3" type="ORF">TcasGA2_TC015298</name>
</gene>
<dbReference type="GO" id="GO:0097196">
    <property type="term" value="C:Shu complex"/>
    <property type="evidence" value="ECO:0000318"/>
    <property type="project" value="GO_Central"/>
</dbReference>
<evidence type="ECO:0000313" key="4">
    <source>
        <dbReference type="Proteomes" id="UP000007266"/>
    </source>
</evidence>
<dbReference type="STRING" id="7070.D2A4V8"/>
<keyword evidence="4" id="KW-1185">Reference proteome</keyword>
<dbReference type="AlphaFoldDB" id="D2A4V8"/>
<protein>
    <submittedName>
        <fullName evidence="3">Zinc finger SWIM domain-containing protein 7-like Protein</fullName>
    </submittedName>
</protein>
<keyword evidence="1" id="KW-0862">Zinc</keyword>
<evidence type="ECO:0000313" key="3">
    <source>
        <dbReference type="EMBL" id="EFA05169.1"/>
    </source>
</evidence>
<dbReference type="Proteomes" id="UP000007266">
    <property type="component" value="Linkage group 6"/>
</dbReference>
<sequence>MLKTAVVPKLAFELLQETENVYKGQKKLPNEILTQLHSFFGPTLSQATELLETCKITKYETKDKTRSIYKVGSNLERYTIYNNINFCQCQAFQLQVLQDRTSLTCKHVLALKLNQITGVLKTRSEIITDSQFVEFLNEQLSSLKE</sequence>
<dbReference type="InterPro" id="IPR007527">
    <property type="entry name" value="Znf_SWIM"/>
</dbReference>
<dbReference type="GO" id="GO:0000724">
    <property type="term" value="P:double-strand break repair via homologous recombination"/>
    <property type="evidence" value="ECO:0000318"/>
    <property type="project" value="GO_Central"/>
</dbReference>
<reference evidence="3 4" key="2">
    <citation type="journal article" date="2010" name="Nucleic Acids Res.">
        <title>BeetleBase in 2010: revisions to provide comprehensive genomic information for Tribolium castaneum.</title>
        <authorList>
            <person name="Kim H.S."/>
            <person name="Murphy T."/>
            <person name="Xia J."/>
            <person name="Caragea D."/>
            <person name="Park Y."/>
            <person name="Beeman R.W."/>
            <person name="Lorenzen M.D."/>
            <person name="Butcher S."/>
            <person name="Manak J.R."/>
            <person name="Brown S.J."/>
        </authorList>
    </citation>
    <scope>GENOME REANNOTATION</scope>
    <source>
        <strain evidence="3 4">Georgia GA2</strain>
    </source>
</reference>
<accession>D2A4V8</accession>
<dbReference type="KEGG" id="tca:100141583"/>
<dbReference type="Pfam" id="PF04434">
    <property type="entry name" value="SWIM"/>
    <property type="match status" value="1"/>
</dbReference>
<organism evidence="3 4">
    <name type="scientific">Tribolium castaneum</name>
    <name type="common">Red flour beetle</name>
    <dbReference type="NCBI Taxonomy" id="7070"/>
    <lineage>
        <taxon>Eukaryota</taxon>
        <taxon>Metazoa</taxon>
        <taxon>Ecdysozoa</taxon>
        <taxon>Arthropoda</taxon>
        <taxon>Hexapoda</taxon>
        <taxon>Insecta</taxon>
        <taxon>Pterygota</taxon>
        <taxon>Neoptera</taxon>
        <taxon>Endopterygota</taxon>
        <taxon>Coleoptera</taxon>
        <taxon>Polyphaga</taxon>
        <taxon>Cucujiformia</taxon>
        <taxon>Tenebrionidae</taxon>
        <taxon>Tenebrionidae incertae sedis</taxon>
        <taxon>Tribolium</taxon>
    </lineage>
</organism>
<dbReference type="PhylomeDB" id="D2A4V8"/>
<name>D2A4V8_TRICA</name>
<keyword evidence="1" id="KW-0863">Zinc-finger</keyword>
<evidence type="ECO:0000256" key="1">
    <source>
        <dbReference type="PROSITE-ProRule" id="PRU00325"/>
    </source>
</evidence>
<dbReference type="PANTHER" id="PTHR28498:SF1">
    <property type="entry name" value="ZINC FINGER SWIM DOMAIN-CONTAINING PROTEIN 7"/>
    <property type="match status" value="1"/>
</dbReference>
<dbReference type="OMA" id="RIEENNY"/>
<dbReference type="PANTHER" id="PTHR28498">
    <property type="entry name" value="ZINC FINGER SWIM DOMAIN-CONTAINING PROTEIN 7"/>
    <property type="match status" value="1"/>
</dbReference>
<reference evidence="3 4" key="1">
    <citation type="journal article" date="2008" name="Nature">
        <title>The genome of the model beetle and pest Tribolium castaneum.</title>
        <authorList>
            <consortium name="Tribolium Genome Sequencing Consortium"/>
            <person name="Richards S."/>
            <person name="Gibbs R.A."/>
            <person name="Weinstock G.M."/>
            <person name="Brown S.J."/>
            <person name="Denell R."/>
            <person name="Beeman R.W."/>
            <person name="Gibbs R."/>
            <person name="Beeman R.W."/>
            <person name="Brown S.J."/>
            <person name="Bucher G."/>
            <person name="Friedrich M."/>
            <person name="Grimmelikhuijzen C.J."/>
            <person name="Klingler M."/>
            <person name="Lorenzen M."/>
            <person name="Richards S."/>
            <person name="Roth S."/>
            <person name="Schroder R."/>
            <person name="Tautz D."/>
            <person name="Zdobnov E.M."/>
            <person name="Muzny D."/>
            <person name="Gibbs R.A."/>
            <person name="Weinstock G.M."/>
            <person name="Attaway T."/>
            <person name="Bell S."/>
            <person name="Buhay C.J."/>
            <person name="Chandrabose M.N."/>
            <person name="Chavez D."/>
            <person name="Clerk-Blankenburg K.P."/>
            <person name="Cree A."/>
            <person name="Dao M."/>
            <person name="Davis C."/>
            <person name="Chacko J."/>
            <person name="Dinh H."/>
            <person name="Dugan-Rocha S."/>
            <person name="Fowler G."/>
            <person name="Garner T.T."/>
            <person name="Garnes J."/>
            <person name="Gnirke A."/>
            <person name="Hawes A."/>
            <person name="Hernandez J."/>
            <person name="Hines S."/>
            <person name="Holder M."/>
            <person name="Hume J."/>
            <person name="Jhangiani S.N."/>
            <person name="Joshi V."/>
            <person name="Khan Z.M."/>
            <person name="Jackson L."/>
            <person name="Kovar C."/>
            <person name="Kowis A."/>
            <person name="Lee S."/>
            <person name="Lewis L.R."/>
            <person name="Margolis J."/>
            <person name="Morgan M."/>
            <person name="Nazareth L.V."/>
            <person name="Nguyen N."/>
            <person name="Okwuonu G."/>
            <person name="Parker D."/>
            <person name="Richards S."/>
            <person name="Ruiz S.J."/>
            <person name="Santibanez J."/>
            <person name="Savard J."/>
            <person name="Scherer S.E."/>
            <person name="Schneider B."/>
            <person name="Sodergren E."/>
            <person name="Tautz D."/>
            <person name="Vattahil S."/>
            <person name="Villasana D."/>
            <person name="White C.S."/>
            <person name="Wright R."/>
            <person name="Park Y."/>
            <person name="Beeman R.W."/>
            <person name="Lord J."/>
            <person name="Oppert B."/>
            <person name="Lorenzen M."/>
            <person name="Brown S."/>
            <person name="Wang L."/>
            <person name="Savard J."/>
            <person name="Tautz D."/>
            <person name="Richards S."/>
            <person name="Weinstock G."/>
            <person name="Gibbs R.A."/>
            <person name="Liu Y."/>
            <person name="Worley K."/>
            <person name="Weinstock G."/>
            <person name="Elsik C.G."/>
            <person name="Reese J.T."/>
            <person name="Elhaik E."/>
            <person name="Landan G."/>
            <person name="Graur D."/>
            <person name="Arensburger P."/>
            <person name="Atkinson P."/>
            <person name="Beeman R.W."/>
            <person name="Beidler J."/>
            <person name="Brown S.J."/>
            <person name="Demuth J.P."/>
            <person name="Drury D.W."/>
            <person name="Du Y.Z."/>
            <person name="Fujiwara H."/>
            <person name="Lorenzen M."/>
            <person name="Maselli V."/>
            <person name="Osanai M."/>
            <person name="Park Y."/>
            <person name="Robertson H.M."/>
            <person name="Tu Z."/>
            <person name="Wang J.J."/>
            <person name="Wang S."/>
            <person name="Richards S."/>
            <person name="Song H."/>
            <person name="Zhang L."/>
            <person name="Sodergren E."/>
            <person name="Werner D."/>
            <person name="Stanke M."/>
            <person name="Morgenstern B."/>
            <person name="Solovyev V."/>
            <person name="Kosarev P."/>
            <person name="Brown G."/>
            <person name="Chen H.C."/>
            <person name="Ermolaeva O."/>
            <person name="Hlavina W."/>
            <person name="Kapustin Y."/>
            <person name="Kiryutin B."/>
            <person name="Kitts P."/>
            <person name="Maglott D."/>
            <person name="Pruitt K."/>
            <person name="Sapojnikov V."/>
            <person name="Souvorov A."/>
            <person name="Mackey A.J."/>
            <person name="Waterhouse R.M."/>
            <person name="Wyder S."/>
            <person name="Zdobnov E.M."/>
            <person name="Zdobnov E.M."/>
            <person name="Wyder S."/>
            <person name="Kriventseva E.V."/>
            <person name="Kadowaki T."/>
            <person name="Bork P."/>
            <person name="Aranda M."/>
            <person name="Bao R."/>
            <person name="Beermann A."/>
            <person name="Berns N."/>
            <person name="Bolognesi R."/>
            <person name="Bonneton F."/>
            <person name="Bopp D."/>
            <person name="Brown S.J."/>
            <person name="Bucher G."/>
            <person name="Butts T."/>
            <person name="Chaumot A."/>
            <person name="Denell R.E."/>
            <person name="Ferrier D.E."/>
            <person name="Friedrich M."/>
            <person name="Gordon C.M."/>
            <person name="Jindra M."/>
            <person name="Klingler M."/>
            <person name="Lan Q."/>
            <person name="Lattorff H.M."/>
            <person name="Laudet V."/>
            <person name="von Levetsow C."/>
            <person name="Liu Z."/>
            <person name="Lutz R."/>
            <person name="Lynch J.A."/>
            <person name="da Fonseca R.N."/>
            <person name="Posnien N."/>
            <person name="Reuter R."/>
            <person name="Roth S."/>
            <person name="Savard J."/>
            <person name="Schinko J.B."/>
            <person name="Schmitt C."/>
            <person name="Schoppmeier M."/>
            <person name="Schroder R."/>
            <person name="Shippy T.D."/>
            <person name="Simonnet F."/>
            <person name="Marques-Souza H."/>
            <person name="Tautz D."/>
            <person name="Tomoyasu Y."/>
            <person name="Trauner J."/>
            <person name="Van der Zee M."/>
            <person name="Vervoort M."/>
            <person name="Wittkopp N."/>
            <person name="Wimmer E.A."/>
            <person name="Yang X."/>
            <person name="Jones A.K."/>
            <person name="Sattelle D.B."/>
            <person name="Ebert P.R."/>
            <person name="Nelson D."/>
            <person name="Scott J.G."/>
            <person name="Beeman R.W."/>
            <person name="Muthukrishnan S."/>
            <person name="Kramer K.J."/>
            <person name="Arakane Y."/>
            <person name="Beeman R.W."/>
            <person name="Zhu Q."/>
            <person name="Hogenkamp D."/>
            <person name="Dixit R."/>
            <person name="Oppert B."/>
            <person name="Jiang H."/>
            <person name="Zou Z."/>
            <person name="Marshall J."/>
            <person name="Elpidina E."/>
            <person name="Vinokurov K."/>
            <person name="Oppert C."/>
            <person name="Zou Z."/>
            <person name="Evans J."/>
            <person name="Lu Z."/>
            <person name="Zhao P."/>
            <person name="Sumathipala N."/>
            <person name="Altincicek B."/>
            <person name="Vilcinskas A."/>
            <person name="Williams M."/>
            <person name="Hultmark D."/>
            <person name="Hetru C."/>
            <person name="Jiang H."/>
            <person name="Grimmelikhuijzen C.J."/>
            <person name="Hauser F."/>
            <person name="Cazzamali G."/>
            <person name="Williamson M."/>
            <person name="Park Y."/>
            <person name="Li B."/>
            <person name="Tanaka Y."/>
            <person name="Predel R."/>
            <person name="Neupert S."/>
            <person name="Schachtner J."/>
            <person name="Verleyen P."/>
            <person name="Raible F."/>
            <person name="Bork P."/>
            <person name="Friedrich M."/>
            <person name="Walden K.K."/>
            <person name="Robertson H.M."/>
            <person name="Angeli S."/>
            <person name="Foret S."/>
            <person name="Bucher G."/>
            <person name="Schuetz S."/>
            <person name="Maleszka R."/>
            <person name="Wimmer E.A."/>
            <person name="Beeman R.W."/>
            <person name="Lorenzen M."/>
            <person name="Tomoyasu Y."/>
            <person name="Miller S.C."/>
            <person name="Grossmann D."/>
            <person name="Bucher G."/>
        </authorList>
    </citation>
    <scope>NUCLEOTIDE SEQUENCE [LARGE SCALE GENOMIC DNA]</scope>
    <source>
        <strain evidence="3 4">Georgia GA2</strain>
    </source>
</reference>
<dbReference type="InParanoid" id="D2A4V8"/>